<keyword evidence="3" id="KW-0067">ATP-binding</keyword>
<reference evidence="6" key="1">
    <citation type="submission" date="2020-08" db="EMBL/GenBank/DDBJ databases">
        <title>Multicomponent nature underlies the extraordinary mechanical properties of spider dragline silk.</title>
        <authorList>
            <person name="Kono N."/>
            <person name="Nakamura H."/>
            <person name="Mori M."/>
            <person name="Yoshida Y."/>
            <person name="Ohtoshi R."/>
            <person name="Malay A.D."/>
            <person name="Moran D.A.P."/>
            <person name="Tomita M."/>
            <person name="Numata K."/>
            <person name="Arakawa K."/>
        </authorList>
    </citation>
    <scope>NUCLEOTIDE SEQUENCE</scope>
</reference>
<comment type="caution">
    <text evidence="6">The sequence shown here is derived from an EMBL/GenBank/DDBJ whole genome shotgun (WGS) entry which is preliminary data.</text>
</comment>
<feature type="domain" description="AAA+ ATPase" evidence="5">
    <location>
        <begin position="466"/>
        <end position="603"/>
    </location>
</feature>
<dbReference type="SMART" id="SM00382">
    <property type="entry name" value="AAA"/>
    <property type="match status" value="2"/>
</dbReference>
<evidence type="ECO:0000313" key="7">
    <source>
        <dbReference type="Proteomes" id="UP000887013"/>
    </source>
</evidence>
<protein>
    <submittedName>
        <fullName evidence="6">Nuclear valosin-containing protein-like</fullName>
    </submittedName>
</protein>
<keyword evidence="2" id="KW-0547">Nucleotide-binding</keyword>
<dbReference type="AlphaFoldDB" id="A0A8X6R7T9"/>
<dbReference type="InterPro" id="IPR027417">
    <property type="entry name" value="P-loop_NTPase"/>
</dbReference>
<dbReference type="InterPro" id="IPR003593">
    <property type="entry name" value="AAA+_ATPase"/>
</dbReference>
<dbReference type="PANTHER" id="PTHR23077">
    <property type="entry name" value="AAA-FAMILY ATPASE"/>
    <property type="match status" value="1"/>
</dbReference>
<evidence type="ECO:0000256" key="4">
    <source>
        <dbReference type="SAM" id="MobiDB-lite"/>
    </source>
</evidence>
<dbReference type="EMBL" id="BMAW01040470">
    <property type="protein sequence ID" value="GFU59780.1"/>
    <property type="molecule type" value="Genomic_DNA"/>
</dbReference>
<gene>
    <name evidence="6" type="primary">Nvl</name>
    <name evidence="6" type="ORF">NPIL_329981</name>
</gene>
<dbReference type="InterPro" id="IPR003960">
    <property type="entry name" value="ATPase_AAA_CS"/>
</dbReference>
<dbReference type="FunFam" id="3.40.50.300:FF:000365">
    <property type="entry name" value="Ribosome biogenesis ATPase RIX7"/>
    <property type="match status" value="1"/>
</dbReference>
<dbReference type="OrthoDB" id="27435at2759"/>
<dbReference type="Pfam" id="PF00004">
    <property type="entry name" value="AAA"/>
    <property type="match status" value="2"/>
</dbReference>
<dbReference type="InterPro" id="IPR041569">
    <property type="entry name" value="AAA_lid_3"/>
</dbReference>
<evidence type="ECO:0000256" key="3">
    <source>
        <dbReference type="ARBA" id="ARBA00022840"/>
    </source>
</evidence>
<dbReference type="GO" id="GO:0016887">
    <property type="term" value="F:ATP hydrolysis activity"/>
    <property type="evidence" value="ECO:0007669"/>
    <property type="project" value="InterPro"/>
</dbReference>
<accession>A0A8X6R7T9</accession>
<dbReference type="Pfam" id="PF17862">
    <property type="entry name" value="AAA_lid_3"/>
    <property type="match status" value="1"/>
</dbReference>
<feature type="compositionally biased region" description="Polar residues" evidence="4">
    <location>
        <begin position="20"/>
        <end position="30"/>
    </location>
</feature>
<dbReference type="PANTHER" id="PTHR23077:SF171">
    <property type="entry name" value="NUCLEAR VALOSIN-CONTAINING PROTEIN-LIKE"/>
    <property type="match status" value="1"/>
</dbReference>
<evidence type="ECO:0000259" key="5">
    <source>
        <dbReference type="SMART" id="SM00382"/>
    </source>
</evidence>
<dbReference type="InterPro" id="IPR050168">
    <property type="entry name" value="AAA_ATPase_domain"/>
</dbReference>
<sequence>MAKKRGTSDCGEEETKKSRNSNTTTPLSNSKQEKNMLNDGLLNLYKKQIDEKKCSSPGLQSESDTEKKPKENNVDSSKTPSKVGRRIRNSAFAPKHSTLNFNDVGGMDDLLKRVLKMFFHYKVPSLLEKLGVKPVRGILLHGPPGCGKTHLARAIAGELEVPIIEVAATGLVCGISGESESKIRDVFDLAVTAGQCILFIDEVDAICPKRETTDNPMLRRMVAQMIKCLDELFEKDAEAKVMVIGATNAPDMIDPALRRGRRFDRELAVGIPNEEARLQIIEVLCKDIKLSSDFDLHWLAHNTPGYVGADLLTLTSTAMETGCDRIYKHLIESGHFKDSSEQSIPPTEGEQYQIIHSSQDNKHSQKLQSSKYDEDEKLLSLKNVRAWFKSLKVPEEELDNYCFSMEDFQAALQECIPYSKREGFASVPNTTWEDIGALEDIKEELRSAIMWPVQYSKFYEENKLSSTKGILLYGPKGCGKTLLAKAIANECSINFLSVNGPELLSMYVGESEKAVRKCFERARNSAPCVIFFDEFDALCPPRSSAKENAPIERVVNQLLTETCGLQERKQVFLVAATNRLEKIDSAMLRPGRLEKILYVGLPSPAGRAEILRSLTKNKTCPKIEEQLELETIAFDSRCEDFSGADLAYLVREATTKAIKERISSSLPLESLVLSMRHFDEALKVVKPSFSEQDRKYFQRTSSHFTMK</sequence>
<dbReference type="Gene3D" id="3.40.50.300">
    <property type="entry name" value="P-loop containing nucleotide triphosphate hydrolases"/>
    <property type="match status" value="2"/>
</dbReference>
<feature type="compositionally biased region" description="Basic and acidic residues" evidence="4">
    <location>
        <begin position="64"/>
        <end position="73"/>
    </location>
</feature>
<dbReference type="GO" id="GO:0042254">
    <property type="term" value="P:ribosome biogenesis"/>
    <property type="evidence" value="ECO:0007669"/>
    <property type="project" value="TreeGrafter"/>
</dbReference>
<dbReference type="GO" id="GO:1990275">
    <property type="term" value="F:preribosome binding"/>
    <property type="evidence" value="ECO:0007669"/>
    <property type="project" value="TreeGrafter"/>
</dbReference>
<dbReference type="GO" id="GO:0005524">
    <property type="term" value="F:ATP binding"/>
    <property type="evidence" value="ECO:0007669"/>
    <property type="project" value="UniProtKB-KW"/>
</dbReference>
<dbReference type="InterPro" id="IPR003959">
    <property type="entry name" value="ATPase_AAA_core"/>
</dbReference>
<dbReference type="SUPFAM" id="SSF52540">
    <property type="entry name" value="P-loop containing nucleoside triphosphate hydrolases"/>
    <property type="match status" value="2"/>
</dbReference>
<dbReference type="GO" id="GO:0003723">
    <property type="term" value="F:RNA binding"/>
    <property type="evidence" value="ECO:0007669"/>
    <property type="project" value="TreeGrafter"/>
</dbReference>
<dbReference type="PROSITE" id="PS00674">
    <property type="entry name" value="AAA"/>
    <property type="match status" value="1"/>
</dbReference>
<dbReference type="Gene3D" id="1.10.8.60">
    <property type="match status" value="2"/>
</dbReference>
<proteinExistence type="inferred from homology"/>
<feature type="domain" description="AAA+ ATPase" evidence="5">
    <location>
        <begin position="134"/>
        <end position="273"/>
    </location>
</feature>
<name>A0A8X6R7T9_NEPPI</name>
<dbReference type="Proteomes" id="UP000887013">
    <property type="component" value="Unassembled WGS sequence"/>
</dbReference>
<evidence type="ECO:0000256" key="2">
    <source>
        <dbReference type="ARBA" id="ARBA00022741"/>
    </source>
</evidence>
<evidence type="ECO:0000256" key="1">
    <source>
        <dbReference type="ARBA" id="ARBA00006914"/>
    </source>
</evidence>
<feature type="region of interest" description="Disordered" evidence="4">
    <location>
        <begin position="1"/>
        <end position="88"/>
    </location>
</feature>
<keyword evidence="7" id="KW-1185">Reference proteome</keyword>
<organism evidence="6 7">
    <name type="scientific">Nephila pilipes</name>
    <name type="common">Giant wood spider</name>
    <name type="synonym">Nephila maculata</name>
    <dbReference type="NCBI Taxonomy" id="299642"/>
    <lineage>
        <taxon>Eukaryota</taxon>
        <taxon>Metazoa</taxon>
        <taxon>Ecdysozoa</taxon>
        <taxon>Arthropoda</taxon>
        <taxon>Chelicerata</taxon>
        <taxon>Arachnida</taxon>
        <taxon>Araneae</taxon>
        <taxon>Araneomorphae</taxon>
        <taxon>Entelegynae</taxon>
        <taxon>Araneoidea</taxon>
        <taxon>Nephilidae</taxon>
        <taxon>Nephila</taxon>
    </lineage>
</organism>
<dbReference type="FunFam" id="3.40.50.300:FF:000149">
    <property type="entry name" value="Nuclear valosin-containing protein-like"/>
    <property type="match status" value="1"/>
</dbReference>
<comment type="similarity">
    <text evidence="1">Belongs to the AAA ATPase family.</text>
</comment>
<dbReference type="GO" id="GO:0005634">
    <property type="term" value="C:nucleus"/>
    <property type="evidence" value="ECO:0007669"/>
    <property type="project" value="TreeGrafter"/>
</dbReference>
<evidence type="ECO:0000313" key="6">
    <source>
        <dbReference type="EMBL" id="GFU59780.1"/>
    </source>
</evidence>